<dbReference type="AlphaFoldDB" id="A0AAE0BF69"/>
<accession>A0AAE0BF69</accession>
<sequence>MRNSKTLLQLLHRYQRLAVVQSAPRKVLSTSFQYRRVASETSASNSLTPSPTEEHAVTEALPLRPWGERVRAGEELDMNSALTHLMESDGTNRTVDWHAWQAFVAALPPLVMVGIAQLIHWDEAELLRRSSDEKAAHAIQEQAELPELQQKHQEEPGRQGEAAAAPAHSKEKLEQRVVELEAAVASMKAQLECPPPRAAPSAPGTGAAKAASTAVEGEHTDTNTNVKRHLQKTGQHNADDGDGTCQEKQEETGREVRWKTWLWDRTRAAWSGVKSRLYL</sequence>
<reference evidence="2 3" key="1">
    <citation type="journal article" date="2015" name="Genome Biol. Evol.">
        <title>Comparative Genomics of a Bacterivorous Green Alga Reveals Evolutionary Causalities and Consequences of Phago-Mixotrophic Mode of Nutrition.</title>
        <authorList>
            <person name="Burns J.A."/>
            <person name="Paasch A."/>
            <person name="Narechania A."/>
            <person name="Kim E."/>
        </authorList>
    </citation>
    <scope>NUCLEOTIDE SEQUENCE [LARGE SCALE GENOMIC DNA]</scope>
    <source>
        <strain evidence="2 3">PLY_AMNH</strain>
    </source>
</reference>
<protein>
    <submittedName>
        <fullName evidence="2">Uncharacterized protein</fullName>
    </submittedName>
</protein>
<name>A0AAE0BF69_9CHLO</name>
<proteinExistence type="predicted"/>
<evidence type="ECO:0000313" key="2">
    <source>
        <dbReference type="EMBL" id="KAK3234884.1"/>
    </source>
</evidence>
<evidence type="ECO:0000256" key="1">
    <source>
        <dbReference type="SAM" id="MobiDB-lite"/>
    </source>
</evidence>
<feature type="compositionally biased region" description="Basic and acidic residues" evidence="1">
    <location>
        <begin position="245"/>
        <end position="254"/>
    </location>
</feature>
<dbReference type="EMBL" id="LGRX02035431">
    <property type="protein sequence ID" value="KAK3234884.1"/>
    <property type="molecule type" value="Genomic_DNA"/>
</dbReference>
<gene>
    <name evidence="2" type="ORF">CYMTET_54890</name>
</gene>
<organism evidence="2 3">
    <name type="scientific">Cymbomonas tetramitiformis</name>
    <dbReference type="NCBI Taxonomy" id="36881"/>
    <lineage>
        <taxon>Eukaryota</taxon>
        <taxon>Viridiplantae</taxon>
        <taxon>Chlorophyta</taxon>
        <taxon>Pyramimonadophyceae</taxon>
        <taxon>Pyramimonadales</taxon>
        <taxon>Pyramimonadaceae</taxon>
        <taxon>Cymbomonas</taxon>
    </lineage>
</organism>
<comment type="caution">
    <text evidence="2">The sequence shown here is derived from an EMBL/GenBank/DDBJ whole genome shotgun (WGS) entry which is preliminary data.</text>
</comment>
<dbReference type="Proteomes" id="UP001190700">
    <property type="component" value="Unassembled WGS sequence"/>
</dbReference>
<keyword evidence="3" id="KW-1185">Reference proteome</keyword>
<evidence type="ECO:0000313" key="3">
    <source>
        <dbReference type="Proteomes" id="UP001190700"/>
    </source>
</evidence>
<feature type="region of interest" description="Disordered" evidence="1">
    <location>
        <begin position="150"/>
        <end position="173"/>
    </location>
</feature>
<feature type="region of interest" description="Disordered" evidence="1">
    <location>
        <begin position="192"/>
        <end position="254"/>
    </location>
</feature>